<evidence type="ECO:0000313" key="2">
    <source>
        <dbReference type="EMBL" id="ROT77115.1"/>
    </source>
</evidence>
<evidence type="ECO:0000256" key="1">
    <source>
        <dbReference type="SAM" id="SignalP"/>
    </source>
</evidence>
<feature type="chain" id="PRO_5019359144" evidence="1">
    <location>
        <begin position="20"/>
        <end position="291"/>
    </location>
</feature>
<reference evidence="2 3" key="2">
    <citation type="submission" date="2019-01" db="EMBL/GenBank/DDBJ databases">
        <title>The decoding of complex shrimp genome reveals the adaptation for benthos swimmer, frequently molting mechanism and breeding impact on genome.</title>
        <authorList>
            <person name="Sun Y."/>
            <person name="Gao Y."/>
            <person name="Yu Y."/>
        </authorList>
    </citation>
    <scope>NUCLEOTIDE SEQUENCE [LARGE SCALE GENOMIC DNA]</scope>
    <source>
        <tissue evidence="2">Muscle</tissue>
    </source>
</reference>
<keyword evidence="3" id="KW-1185">Reference proteome</keyword>
<protein>
    <submittedName>
        <fullName evidence="2">Uncharacterized protein</fullName>
    </submittedName>
</protein>
<dbReference type="AlphaFoldDB" id="A0A423TL03"/>
<accession>A0A423TL03</accession>
<name>A0A423TL03_PENVA</name>
<organism evidence="2 3">
    <name type="scientific">Penaeus vannamei</name>
    <name type="common">Whiteleg shrimp</name>
    <name type="synonym">Litopenaeus vannamei</name>
    <dbReference type="NCBI Taxonomy" id="6689"/>
    <lineage>
        <taxon>Eukaryota</taxon>
        <taxon>Metazoa</taxon>
        <taxon>Ecdysozoa</taxon>
        <taxon>Arthropoda</taxon>
        <taxon>Crustacea</taxon>
        <taxon>Multicrustacea</taxon>
        <taxon>Malacostraca</taxon>
        <taxon>Eumalacostraca</taxon>
        <taxon>Eucarida</taxon>
        <taxon>Decapoda</taxon>
        <taxon>Dendrobranchiata</taxon>
        <taxon>Penaeoidea</taxon>
        <taxon>Penaeidae</taxon>
        <taxon>Penaeus</taxon>
    </lineage>
</organism>
<evidence type="ECO:0000313" key="3">
    <source>
        <dbReference type="Proteomes" id="UP000283509"/>
    </source>
</evidence>
<sequence>MVSRVNLLWLSLLRGVCLGDVGARVSRRSRSSLYSSRLHPLSRALSPLGYMGSQQDARSFSGCGFLPRSSIQIRTMVSVREEARMLVSAVAREARRCPPPTAGPCWFSLPFSQPSPPSPSQVDWGLREVSWAPHRVLTEQLCHLTRFWESSASLALSSATSKSCQVAATLRTVPCNGGKGRTLREVLHSLSGQIELFYLATHAGLQSLRYFCCFAPQPGLHPGLQEDLIRAVDKAYETLVVGVWRCSRLNARLQSAYQTTPESFHENVLTPTPIIFSIAHDSEDGVLKGVL</sequence>
<feature type="signal peptide" evidence="1">
    <location>
        <begin position="1"/>
        <end position="19"/>
    </location>
</feature>
<keyword evidence="1" id="KW-0732">Signal</keyword>
<dbReference type="Proteomes" id="UP000283509">
    <property type="component" value="Unassembled WGS sequence"/>
</dbReference>
<dbReference type="EMBL" id="QCYY01001567">
    <property type="protein sequence ID" value="ROT77115.1"/>
    <property type="molecule type" value="Genomic_DNA"/>
</dbReference>
<gene>
    <name evidence="2" type="ORF">C7M84_004277</name>
</gene>
<reference evidence="2 3" key="1">
    <citation type="submission" date="2018-04" db="EMBL/GenBank/DDBJ databases">
        <authorList>
            <person name="Zhang X."/>
            <person name="Yuan J."/>
            <person name="Li F."/>
            <person name="Xiang J."/>
        </authorList>
    </citation>
    <scope>NUCLEOTIDE SEQUENCE [LARGE SCALE GENOMIC DNA]</scope>
    <source>
        <tissue evidence="2">Muscle</tissue>
    </source>
</reference>
<comment type="caution">
    <text evidence="2">The sequence shown here is derived from an EMBL/GenBank/DDBJ whole genome shotgun (WGS) entry which is preliminary data.</text>
</comment>
<proteinExistence type="predicted"/>